<reference evidence="1 2" key="1">
    <citation type="submission" date="2013-09" db="EMBL/GenBank/DDBJ databases">
        <title>Comparative genomics of Sd1617 to representative strains in evaluating its pathogenesis.</title>
        <authorList>
            <person name="Aksomboon Vongsawan A."/>
            <person name="Kapatral V."/>
            <person name="Vaisvil B."/>
            <person name="Serichantalergs O."/>
            <person name="Hale T.L."/>
            <person name="Mason C.J."/>
        </authorList>
    </citation>
    <scope>NUCLEOTIDE SEQUENCE [LARGE SCALE GENOMIC DNA]</scope>
    <source>
        <strain evidence="1 2">1617</strain>
    </source>
</reference>
<proteinExistence type="predicted"/>
<name>E2X3Z6_SHIDY</name>
<sequence length="126" mass="14143">MAVTAAKSVMAFRVLTMAVDLCRLTTRTMNVNAGHERTSKARIIHQIQLIRGITKIPMETIPTMAIRTTDIITLLELLACSIFVEIKKTVPIPMAIKIGKKKVTHQNPFIEQLKRNLTPLRLVIKA</sequence>
<evidence type="ECO:0000313" key="1">
    <source>
        <dbReference type="EMBL" id="AHA68442.1"/>
    </source>
</evidence>
<protein>
    <submittedName>
        <fullName evidence="1">Transposase</fullName>
    </submittedName>
</protein>
<gene>
    <name evidence="1" type="ORF">Asd1617_05615</name>
</gene>
<dbReference type="KEGG" id="sdz:Asd1617_05615"/>
<dbReference type="EMBL" id="CP006736">
    <property type="protein sequence ID" value="AHA68442.1"/>
    <property type="molecule type" value="Genomic_DNA"/>
</dbReference>
<dbReference type="HOGENOM" id="CLU_162059_1_0_6"/>
<dbReference type="Proteomes" id="UP000031647">
    <property type="component" value="Chromosome"/>
</dbReference>
<organism evidence="1 2">
    <name type="scientific">Shigella dysenteriae 1617</name>
    <dbReference type="NCBI Taxonomy" id="754093"/>
    <lineage>
        <taxon>Bacteria</taxon>
        <taxon>Pseudomonadati</taxon>
        <taxon>Pseudomonadota</taxon>
        <taxon>Gammaproteobacteria</taxon>
        <taxon>Enterobacterales</taxon>
        <taxon>Enterobacteriaceae</taxon>
        <taxon>Shigella</taxon>
    </lineage>
</organism>
<accession>E2X3Z6</accession>
<evidence type="ECO:0000313" key="2">
    <source>
        <dbReference type="Proteomes" id="UP000031647"/>
    </source>
</evidence>
<dbReference type="AlphaFoldDB" id="E2X3Z6"/>